<dbReference type="InterPro" id="IPR036770">
    <property type="entry name" value="Ankyrin_rpt-contain_sf"/>
</dbReference>
<dbReference type="PROSITE" id="PS50297">
    <property type="entry name" value="ANK_REP_REGION"/>
    <property type="match status" value="3"/>
</dbReference>
<reference evidence="6 7" key="1">
    <citation type="journal article" date="2017" name="Mol. Biol. Evol.">
        <title>The 4-celled Tetrabaena socialis nuclear genome reveals the essential components for genetic control of cell number at the origin of multicellularity in the volvocine lineage.</title>
        <authorList>
            <person name="Featherston J."/>
            <person name="Arakaki Y."/>
            <person name="Hanschen E.R."/>
            <person name="Ferris P.J."/>
            <person name="Michod R.E."/>
            <person name="Olson B.J.S.C."/>
            <person name="Nozaki H."/>
            <person name="Durand P.M."/>
        </authorList>
    </citation>
    <scope>NUCLEOTIDE SEQUENCE [LARGE SCALE GENOMIC DNA]</scope>
    <source>
        <strain evidence="6 7">NIES-571</strain>
    </source>
</reference>
<gene>
    <name evidence="6" type="ORF">TSOC_000598</name>
</gene>
<dbReference type="InterPro" id="IPR002110">
    <property type="entry name" value="Ankyrin_rpt"/>
</dbReference>
<dbReference type="PANTHER" id="PTHR46680">
    <property type="entry name" value="NF-KAPPA-B INHIBITOR ALPHA"/>
    <property type="match status" value="1"/>
</dbReference>
<dbReference type="AlphaFoldDB" id="A0A2J8AIW6"/>
<evidence type="ECO:0000256" key="5">
    <source>
        <dbReference type="SAM" id="MobiDB-lite"/>
    </source>
</evidence>
<sequence>MMMVERPKEETEEEKKRKEEARLAAQRAAVEARLIALEQEEERKEEARLAAQRAALQAHLIAMEQEKEREEEASGLSPLHLAARRGDLAAAKALLIHVTMEQTLLHYAAAADNAASLDFLLPVSGVDALDASGSTSLHLAACTNALAAAAALLRAGAKLLPASTSQWSPLHHAAMHDCAAMLELLVQHTERVAGGQQGTLLNAPDAGRQRTPLHVAAEYGSAAAVRMLLQLGAAVERRDSGGASALHLAAERGWTEVVAALAERQDQLKVQQRQTGVQKQRKRAQQYQQQQQQLSRGGAEDVARRKNGGGGGGGGKGSPAGEGWYDDAGWAPAHLAAGAGAVGGLRALAGAGHDMRARALRTRGSPALCEGWSPLHCAVAAGSERAVEVLVGELGADPHAEDEAGLTPYDLAVVLAGEAGELPYPRLKEEVAVRLTETFVRLLHPAGAPQAEAGAGAEGTAEQQRVQVQPPAGPPPQQPPSPLRP</sequence>
<dbReference type="InterPro" id="IPR051070">
    <property type="entry name" value="NF-kappa-B_inhibitor"/>
</dbReference>
<evidence type="ECO:0000256" key="1">
    <source>
        <dbReference type="ARBA" id="ARBA00022737"/>
    </source>
</evidence>
<feature type="repeat" description="ANK" evidence="3">
    <location>
        <begin position="132"/>
        <end position="164"/>
    </location>
</feature>
<keyword evidence="7" id="KW-1185">Reference proteome</keyword>
<dbReference type="GO" id="GO:0016301">
    <property type="term" value="F:kinase activity"/>
    <property type="evidence" value="ECO:0007669"/>
    <property type="project" value="UniProtKB-KW"/>
</dbReference>
<dbReference type="SMART" id="SM00248">
    <property type="entry name" value="ANK"/>
    <property type="match status" value="7"/>
</dbReference>
<dbReference type="Pfam" id="PF00023">
    <property type="entry name" value="Ank"/>
    <property type="match status" value="2"/>
</dbReference>
<dbReference type="PROSITE" id="PS50088">
    <property type="entry name" value="ANK_REPEAT"/>
    <property type="match status" value="5"/>
</dbReference>
<dbReference type="GO" id="GO:0005829">
    <property type="term" value="C:cytosol"/>
    <property type="evidence" value="ECO:0007669"/>
    <property type="project" value="TreeGrafter"/>
</dbReference>
<feature type="compositionally biased region" description="Gly residues" evidence="5">
    <location>
        <begin position="308"/>
        <end position="320"/>
    </location>
</feature>
<dbReference type="Gene3D" id="1.25.40.20">
    <property type="entry name" value="Ankyrin repeat-containing domain"/>
    <property type="match status" value="3"/>
</dbReference>
<feature type="compositionally biased region" description="Low complexity" evidence="5">
    <location>
        <begin position="450"/>
        <end position="470"/>
    </location>
</feature>
<dbReference type="OrthoDB" id="10040922at2759"/>
<feature type="repeat" description="ANK" evidence="3">
    <location>
        <begin position="370"/>
        <end position="403"/>
    </location>
</feature>
<proteinExistence type="predicted"/>
<dbReference type="PANTHER" id="PTHR46680:SF3">
    <property type="entry name" value="NF-KAPPA-B INHIBITOR CACTUS"/>
    <property type="match status" value="1"/>
</dbReference>
<keyword evidence="4" id="KW-0175">Coiled coil</keyword>
<feature type="repeat" description="ANK" evidence="3">
    <location>
        <begin position="241"/>
        <end position="273"/>
    </location>
</feature>
<dbReference type="Pfam" id="PF12796">
    <property type="entry name" value="Ank_2"/>
    <property type="match status" value="2"/>
</dbReference>
<comment type="caution">
    <text evidence="6">The sequence shown here is derived from an EMBL/GenBank/DDBJ whole genome shotgun (WGS) entry which is preliminary data.</text>
</comment>
<organism evidence="6 7">
    <name type="scientific">Tetrabaena socialis</name>
    <dbReference type="NCBI Taxonomy" id="47790"/>
    <lineage>
        <taxon>Eukaryota</taxon>
        <taxon>Viridiplantae</taxon>
        <taxon>Chlorophyta</taxon>
        <taxon>core chlorophytes</taxon>
        <taxon>Chlorophyceae</taxon>
        <taxon>CS clade</taxon>
        <taxon>Chlamydomonadales</taxon>
        <taxon>Tetrabaenaceae</taxon>
        <taxon>Tetrabaena</taxon>
    </lineage>
</organism>
<dbReference type="GO" id="GO:0051059">
    <property type="term" value="F:NF-kappaB binding"/>
    <property type="evidence" value="ECO:0007669"/>
    <property type="project" value="TreeGrafter"/>
</dbReference>
<keyword evidence="6" id="KW-0418">Kinase</keyword>
<accession>A0A2J8AIW6</accession>
<name>A0A2J8AIW6_9CHLO</name>
<dbReference type="SUPFAM" id="SSF48403">
    <property type="entry name" value="Ankyrin repeat"/>
    <property type="match status" value="1"/>
</dbReference>
<feature type="region of interest" description="Disordered" evidence="5">
    <location>
        <begin position="450"/>
        <end position="485"/>
    </location>
</feature>
<feature type="compositionally biased region" description="Pro residues" evidence="5">
    <location>
        <begin position="471"/>
        <end position="485"/>
    </location>
</feature>
<feature type="repeat" description="ANK" evidence="3">
    <location>
        <begin position="74"/>
        <end position="95"/>
    </location>
</feature>
<keyword evidence="1" id="KW-0677">Repeat</keyword>
<dbReference type="EMBL" id="PGGS01000008">
    <property type="protein sequence ID" value="PNH12457.1"/>
    <property type="molecule type" value="Genomic_DNA"/>
</dbReference>
<evidence type="ECO:0000256" key="2">
    <source>
        <dbReference type="ARBA" id="ARBA00023043"/>
    </source>
</evidence>
<evidence type="ECO:0000256" key="4">
    <source>
        <dbReference type="SAM" id="Coils"/>
    </source>
</evidence>
<dbReference type="Proteomes" id="UP000236333">
    <property type="component" value="Unassembled WGS sequence"/>
</dbReference>
<evidence type="ECO:0000256" key="3">
    <source>
        <dbReference type="PROSITE-ProRule" id="PRU00023"/>
    </source>
</evidence>
<evidence type="ECO:0000313" key="7">
    <source>
        <dbReference type="Proteomes" id="UP000236333"/>
    </source>
</evidence>
<feature type="region of interest" description="Disordered" evidence="5">
    <location>
        <begin position="269"/>
        <end position="323"/>
    </location>
</feature>
<feature type="coiled-coil region" evidence="4">
    <location>
        <begin position="8"/>
        <end position="73"/>
    </location>
</feature>
<evidence type="ECO:0000313" key="6">
    <source>
        <dbReference type="EMBL" id="PNH12457.1"/>
    </source>
</evidence>
<keyword evidence="2 3" id="KW-0040">ANK repeat</keyword>
<dbReference type="GO" id="GO:0071356">
    <property type="term" value="P:cellular response to tumor necrosis factor"/>
    <property type="evidence" value="ECO:0007669"/>
    <property type="project" value="TreeGrafter"/>
</dbReference>
<keyword evidence="6" id="KW-0808">Transferase</keyword>
<feature type="repeat" description="ANK" evidence="3">
    <location>
        <begin position="208"/>
        <end position="240"/>
    </location>
</feature>
<protein>
    <submittedName>
        <fullName evidence="6">Ankyrin repeat and protein kinase domain-containing protein 1</fullName>
    </submittedName>
</protein>